<proteinExistence type="predicted"/>
<dbReference type="InterPro" id="IPR029069">
    <property type="entry name" value="HotDog_dom_sf"/>
</dbReference>
<evidence type="ECO:0000313" key="2">
    <source>
        <dbReference type="EMBL" id="CAB1369207.1"/>
    </source>
</evidence>
<dbReference type="Proteomes" id="UP000515733">
    <property type="component" value="Chromosome"/>
</dbReference>
<dbReference type="RefSeq" id="WP_197970574.1">
    <property type="nucleotide sequence ID" value="NZ_LR778301.1"/>
</dbReference>
<evidence type="ECO:0000313" key="3">
    <source>
        <dbReference type="Proteomes" id="UP000515733"/>
    </source>
</evidence>
<dbReference type="InterPro" id="IPR039375">
    <property type="entry name" value="NodN-like"/>
</dbReference>
<dbReference type="CDD" id="cd03450">
    <property type="entry name" value="NodN"/>
    <property type="match status" value="1"/>
</dbReference>
<dbReference type="Pfam" id="PF01575">
    <property type="entry name" value="MaoC_dehydratas"/>
    <property type="match status" value="1"/>
</dbReference>
<evidence type="ECO:0000259" key="1">
    <source>
        <dbReference type="Pfam" id="PF01575"/>
    </source>
</evidence>
<gene>
    <name evidence="2" type="ORF">DENOEST_2042</name>
</gene>
<reference evidence="2 3" key="1">
    <citation type="submission" date="2020-03" db="EMBL/GenBank/DDBJ databases">
        <authorList>
            <consortium name="Genoscope - CEA"/>
            <person name="William W."/>
        </authorList>
    </citation>
    <scope>NUCLEOTIDE SEQUENCE [LARGE SCALE GENOMIC DNA]</scope>
    <source>
        <strain evidence="3">DSM 16959</strain>
    </source>
</reference>
<dbReference type="EMBL" id="LR778301">
    <property type="protein sequence ID" value="CAB1369207.1"/>
    <property type="molecule type" value="Genomic_DNA"/>
</dbReference>
<name>A0A6S6XWF4_9PROT</name>
<organism evidence="2 3">
    <name type="scientific">Denitratisoma oestradiolicum</name>
    <dbReference type="NCBI Taxonomy" id="311182"/>
    <lineage>
        <taxon>Bacteria</taxon>
        <taxon>Pseudomonadati</taxon>
        <taxon>Pseudomonadota</taxon>
        <taxon>Betaproteobacteria</taxon>
        <taxon>Nitrosomonadales</taxon>
        <taxon>Sterolibacteriaceae</taxon>
        <taxon>Denitratisoma</taxon>
    </lineage>
</organism>
<dbReference type="InterPro" id="IPR002539">
    <property type="entry name" value="MaoC-like_dom"/>
</dbReference>
<protein>
    <recommendedName>
        <fullName evidence="1">MaoC-like domain-containing protein</fullName>
    </recommendedName>
</protein>
<dbReference type="SUPFAM" id="SSF54637">
    <property type="entry name" value="Thioesterase/thiol ester dehydrase-isomerase"/>
    <property type="match status" value="1"/>
</dbReference>
<feature type="domain" description="MaoC-like" evidence="1">
    <location>
        <begin position="31"/>
        <end position="136"/>
    </location>
</feature>
<accession>A0A6S6XWF4</accession>
<dbReference type="KEGG" id="doe:DENOEST_2042"/>
<sequence length="160" mass="17728">MSRTTPRRQIDFRDLAGLQALISGEYSPWSNELVVTQQLINDFAALSGDDYWIHTDPERAKAQSPFGTTIAHGALVQVLASRFQIPLDWEIVGFNNMVNYGSDKLRFPSPVPAGSPIHARCRVKAVQAVKAGTQVTLEIAIHVVGQERPSVLNEQVILYM</sequence>
<keyword evidence="3" id="KW-1185">Reference proteome</keyword>
<dbReference type="PANTHER" id="PTHR42993:SF1">
    <property type="entry name" value="MAOC-LIKE DEHYDRATASE DOMAIN-CONTAINING PROTEIN"/>
    <property type="match status" value="1"/>
</dbReference>
<dbReference type="AlphaFoldDB" id="A0A6S6XWF4"/>
<dbReference type="Gene3D" id="3.10.129.10">
    <property type="entry name" value="Hotdog Thioesterase"/>
    <property type="match status" value="1"/>
</dbReference>
<dbReference type="PANTHER" id="PTHR42993">
    <property type="entry name" value="MAOC-LIKE DEHYDRATASE DOMAIN-CONTAINING PROTEIN"/>
    <property type="match status" value="1"/>
</dbReference>